<accession>A0AA47JNG2</accession>
<geneLocation type="plasmid" evidence="1 2">
    <name>pHLC</name>
</geneLocation>
<dbReference type="NCBIfam" id="NF033650">
    <property type="entry name" value="ANR_neg_reg"/>
    <property type="match status" value="1"/>
</dbReference>
<proteinExistence type="predicted"/>
<gene>
    <name evidence="1" type="ORF">O1Q84_27485</name>
</gene>
<organism evidence="1 2">
    <name type="scientific">Vibrio parahaemolyticus</name>
    <dbReference type="NCBI Taxonomy" id="670"/>
    <lineage>
        <taxon>Bacteria</taxon>
        <taxon>Pseudomonadati</taxon>
        <taxon>Pseudomonadota</taxon>
        <taxon>Gammaproteobacteria</taxon>
        <taxon>Vibrionales</taxon>
        <taxon>Vibrionaceae</taxon>
        <taxon>Vibrio</taxon>
    </lineage>
</organism>
<reference evidence="1" key="1">
    <citation type="submission" date="2022-12" db="EMBL/GenBank/DDBJ databases">
        <title>Vibrio parahaemolyticus become highly virulent by producing novel Tc toxins.</title>
        <authorList>
            <person name="Yang F."/>
            <person name="You Y."/>
            <person name="Lai Q."/>
            <person name="Xu L."/>
            <person name="Li F."/>
        </authorList>
    </citation>
    <scope>NUCLEOTIDE SEQUENCE</scope>
    <source>
        <strain evidence="1">Vp-HL-202005</strain>
        <plasmid evidence="1">pHLC</plasmid>
    </source>
</reference>
<evidence type="ECO:0000313" key="2">
    <source>
        <dbReference type="Proteomes" id="UP001156560"/>
    </source>
</evidence>
<name>A0AA47JNG2_VIBPH</name>
<dbReference type="RefSeq" id="WP_159408213.1">
    <property type="nucleotide sequence ID" value="NZ_CP034292.1"/>
</dbReference>
<sequence length="69" mass="8014">MYDYLSLATQAAKLEQKNHWLEASEYWLEAATCTREGGHNHLWANARATLCRRKCGHYEPETTLLNYLA</sequence>
<evidence type="ECO:0000313" key="1">
    <source>
        <dbReference type="EMBL" id="WAT93918.1"/>
    </source>
</evidence>
<keyword evidence="1" id="KW-0614">Plasmid</keyword>
<dbReference type="Proteomes" id="UP001156560">
    <property type="component" value="Plasmid pHLC"/>
</dbReference>
<protein>
    <submittedName>
        <fullName evidence="1">ANR family transcriptional regulator</fullName>
    </submittedName>
</protein>
<dbReference type="InterPro" id="IPR047666">
    <property type="entry name" value="ANR_neg_reg"/>
</dbReference>
<dbReference type="AlphaFoldDB" id="A0AA47JNG2"/>
<dbReference type="EMBL" id="CP114198">
    <property type="protein sequence ID" value="WAT93918.1"/>
    <property type="molecule type" value="Genomic_DNA"/>
</dbReference>